<proteinExistence type="predicted"/>
<evidence type="ECO:0000313" key="1">
    <source>
        <dbReference type="EMBL" id="HFC92462.1"/>
    </source>
</evidence>
<reference evidence="1" key="1">
    <citation type="journal article" date="2020" name="mSystems">
        <title>Genome- and Community-Level Interaction Insights into Carbon Utilization and Element Cycling Functions of Hydrothermarchaeota in Hydrothermal Sediment.</title>
        <authorList>
            <person name="Zhou Z."/>
            <person name="Liu Y."/>
            <person name="Xu W."/>
            <person name="Pan J."/>
            <person name="Luo Z.H."/>
            <person name="Li M."/>
        </authorList>
    </citation>
    <scope>NUCLEOTIDE SEQUENCE [LARGE SCALE GENOMIC DNA]</scope>
    <source>
        <strain evidence="1">HyVt-493</strain>
    </source>
</reference>
<accession>A0A7V2T0P7</accession>
<dbReference type="AlphaFoldDB" id="A0A7V2T0P7"/>
<organism evidence="1">
    <name type="scientific">Leucothrix mucor</name>
    <dbReference type="NCBI Taxonomy" id="45248"/>
    <lineage>
        <taxon>Bacteria</taxon>
        <taxon>Pseudomonadati</taxon>
        <taxon>Pseudomonadota</taxon>
        <taxon>Gammaproteobacteria</taxon>
        <taxon>Thiotrichales</taxon>
        <taxon>Thiotrichaceae</taxon>
        <taxon>Leucothrix</taxon>
    </lineage>
</organism>
<name>A0A7V2T0P7_LEUMU</name>
<comment type="caution">
    <text evidence="1">The sequence shown here is derived from an EMBL/GenBank/DDBJ whole genome shotgun (WGS) entry which is preliminary data.</text>
</comment>
<dbReference type="Proteomes" id="UP000885750">
    <property type="component" value="Unassembled WGS sequence"/>
</dbReference>
<sequence>MIEICEGNLIFTFPKSLSVCKYDNSQFHKKQFQKSFTGAKGVDFIVLDKETTWLIEVKDHQSYYHLDKNDVPDDICNTVAYKIRDTLAGLVVAKNNSTKAYERKFAAKALANNKIRLVFHLEKPLIHSKMDHRATSDQPNIQIQLRKQNFLGNIDSEVLVVDKEYLHLHDEIKWTVRTKNKIKDLSATTPK</sequence>
<gene>
    <name evidence="1" type="ORF">ENJ51_06585</name>
</gene>
<protein>
    <recommendedName>
        <fullName evidence="2">Cysteinyl-tRNA synthetase</fullName>
    </recommendedName>
</protein>
<evidence type="ECO:0008006" key="2">
    <source>
        <dbReference type="Google" id="ProtNLM"/>
    </source>
</evidence>
<dbReference type="EMBL" id="DRMS01000247">
    <property type="protein sequence ID" value="HFC92462.1"/>
    <property type="molecule type" value="Genomic_DNA"/>
</dbReference>